<keyword evidence="1" id="KW-0732">Signal</keyword>
<dbReference type="OrthoDB" id="112721at2"/>
<name>A0A841JQ90_9BACT</name>
<dbReference type="RefSeq" id="WP_050057921.1">
    <property type="nucleotide sequence ID" value="NZ_JACHEK010000001.1"/>
</dbReference>
<keyword evidence="3" id="KW-1185">Reference proteome</keyword>
<dbReference type="Proteomes" id="UP000538666">
    <property type="component" value="Unassembled WGS sequence"/>
</dbReference>
<evidence type="ECO:0000256" key="1">
    <source>
        <dbReference type="SAM" id="SignalP"/>
    </source>
</evidence>
<protein>
    <recommendedName>
        <fullName evidence="4">VWFA domain-containing protein</fullName>
    </recommendedName>
</protein>
<organism evidence="2 3">
    <name type="scientific">Silvibacterium bohemicum</name>
    <dbReference type="NCBI Taxonomy" id="1577686"/>
    <lineage>
        <taxon>Bacteria</taxon>
        <taxon>Pseudomonadati</taxon>
        <taxon>Acidobacteriota</taxon>
        <taxon>Terriglobia</taxon>
        <taxon>Terriglobales</taxon>
        <taxon>Acidobacteriaceae</taxon>
        <taxon>Silvibacterium</taxon>
    </lineage>
</organism>
<accession>A0A841JQ90</accession>
<evidence type="ECO:0008006" key="4">
    <source>
        <dbReference type="Google" id="ProtNLM"/>
    </source>
</evidence>
<feature type="signal peptide" evidence="1">
    <location>
        <begin position="1"/>
        <end position="23"/>
    </location>
</feature>
<dbReference type="AlphaFoldDB" id="A0A841JQ90"/>
<comment type="caution">
    <text evidence="2">The sequence shown here is derived from an EMBL/GenBank/DDBJ whole genome shotgun (WGS) entry which is preliminary data.</text>
</comment>
<dbReference type="Gene3D" id="3.40.50.410">
    <property type="entry name" value="von Willebrand factor, type A domain"/>
    <property type="match status" value="1"/>
</dbReference>
<sequence length="315" mass="33877">MKLNRVVVAAAGIGLMAVTYAFGQGSDSVPAQSVITVMTKNSEAPANLRAQDFKVQVNGKTTEVSNLTPLRGDRAGAELVVLIDSGARNSLGRQLDDIRQFVQGLPPTTEVAIAYMQNGRAYMPGRLTADKAEALKALHLPGGIPGGSASPYFCLSDLAKNWPSTNRENRRIVVMITDGFDPYNPRFDPDDPYLQSAINDSVRAGLVVNSIYWHDTGFVSSTFRGINTGQNLMSIVTDATGGTDYLQGFSNPVSFSPFFEDLNRRLQNQYELGYVAPAKAKPEVATLKVKLQAPNTKLTAPQRVIVAPGGVAANQ</sequence>
<feature type="chain" id="PRO_5032560292" description="VWFA domain-containing protein" evidence="1">
    <location>
        <begin position="24"/>
        <end position="315"/>
    </location>
</feature>
<evidence type="ECO:0000313" key="3">
    <source>
        <dbReference type="Proteomes" id="UP000538666"/>
    </source>
</evidence>
<dbReference type="SUPFAM" id="SSF53300">
    <property type="entry name" value="vWA-like"/>
    <property type="match status" value="1"/>
</dbReference>
<reference evidence="2 3" key="1">
    <citation type="submission" date="2020-08" db="EMBL/GenBank/DDBJ databases">
        <title>Genomic Encyclopedia of Type Strains, Phase IV (KMG-IV): sequencing the most valuable type-strain genomes for metagenomic binning, comparative biology and taxonomic classification.</title>
        <authorList>
            <person name="Goeker M."/>
        </authorList>
    </citation>
    <scope>NUCLEOTIDE SEQUENCE [LARGE SCALE GENOMIC DNA]</scope>
    <source>
        <strain evidence="2 3">DSM 103733</strain>
    </source>
</reference>
<proteinExistence type="predicted"/>
<gene>
    <name evidence="2" type="ORF">HNQ77_000665</name>
</gene>
<evidence type="ECO:0000313" key="2">
    <source>
        <dbReference type="EMBL" id="MBB6142727.1"/>
    </source>
</evidence>
<dbReference type="InterPro" id="IPR036465">
    <property type="entry name" value="vWFA_dom_sf"/>
</dbReference>
<dbReference type="EMBL" id="JACHEK010000001">
    <property type="protein sequence ID" value="MBB6142727.1"/>
    <property type="molecule type" value="Genomic_DNA"/>
</dbReference>